<feature type="signal peptide" evidence="2">
    <location>
        <begin position="1"/>
        <end position="27"/>
    </location>
</feature>
<name>A0AAV0AWM1_PHAPC</name>
<dbReference type="AlphaFoldDB" id="A0AAV0AWM1"/>
<evidence type="ECO:0000313" key="3">
    <source>
        <dbReference type="EMBL" id="CAH7673656.1"/>
    </source>
</evidence>
<feature type="compositionally biased region" description="Low complexity" evidence="1">
    <location>
        <begin position="87"/>
        <end position="99"/>
    </location>
</feature>
<dbReference type="Proteomes" id="UP001153365">
    <property type="component" value="Unassembled WGS sequence"/>
</dbReference>
<evidence type="ECO:0000313" key="4">
    <source>
        <dbReference type="Proteomes" id="UP001153365"/>
    </source>
</evidence>
<gene>
    <name evidence="3" type="ORF">PPACK8108_LOCUS8540</name>
</gene>
<keyword evidence="4" id="KW-1185">Reference proteome</keyword>
<keyword evidence="2" id="KW-0732">Signal</keyword>
<organism evidence="3 4">
    <name type="scientific">Phakopsora pachyrhizi</name>
    <name type="common">Asian soybean rust disease fungus</name>
    <dbReference type="NCBI Taxonomy" id="170000"/>
    <lineage>
        <taxon>Eukaryota</taxon>
        <taxon>Fungi</taxon>
        <taxon>Dikarya</taxon>
        <taxon>Basidiomycota</taxon>
        <taxon>Pucciniomycotina</taxon>
        <taxon>Pucciniomycetes</taxon>
        <taxon>Pucciniales</taxon>
        <taxon>Phakopsoraceae</taxon>
        <taxon>Phakopsora</taxon>
    </lineage>
</organism>
<dbReference type="EMBL" id="CALTRL010001768">
    <property type="protein sequence ID" value="CAH7673656.1"/>
    <property type="molecule type" value="Genomic_DNA"/>
</dbReference>
<feature type="region of interest" description="Disordered" evidence="1">
    <location>
        <begin position="68"/>
        <end position="105"/>
    </location>
</feature>
<feature type="chain" id="PRO_5043796225" evidence="2">
    <location>
        <begin position="28"/>
        <end position="552"/>
    </location>
</feature>
<accession>A0AAV0AWM1</accession>
<reference evidence="3" key="1">
    <citation type="submission" date="2022-06" db="EMBL/GenBank/DDBJ databases">
        <authorList>
            <consortium name="SYNGENTA / RWTH Aachen University"/>
        </authorList>
    </citation>
    <scope>NUCLEOTIDE SEQUENCE</scope>
</reference>
<feature type="compositionally biased region" description="Basic and acidic residues" evidence="1">
    <location>
        <begin position="68"/>
        <end position="86"/>
    </location>
</feature>
<evidence type="ECO:0000256" key="1">
    <source>
        <dbReference type="SAM" id="MobiDB-lite"/>
    </source>
</evidence>
<proteinExistence type="predicted"/>
<comment type="caution">
    <text evidence="3">The sequence shown here is derived from an EMBL/GenBank/DDBJ whole genome shotgun (WGS) entry which is preliminary data.</text>
</comment>
<sequence>MFNHLLIAVLLLLTSSFFTLFCPESYGIIFYARASHIPPDIVNIFEESSHPESSSGKVIDNLGNYADSKDEVVPSENTKKRPRDESSISVDSTSKSSSSGKVVENLGNYANSKDEAATKIRRLDEHSSSGLVREFKYENPSGGLADDHSSRSSSLSNSDYYEIFSAKLYNLKDYPDSSRWKRISESFIEYFINKIHSFSGKNEPDAKDMEGDDIIQMFEALNRQKIYVKHLRTLCNSILSDEETLKIFAIKIINIVINKWGYISVFQTSDIQRFLLFHPDLVKFRNLMFSCDKNQWKKIEQRFLEAHLEERLKDDLLYKDSVLNMMRIHIKEEFSKLKNPVEEGFKIPYELNLDYNESEPFVSFTNSVFVFHTVNYLRSYFEGVSLDPFLADCVTAFDGIFNVFQHALKVQMEIINPEHVKDFQLKNENDKTLDIECLRLLKHHSTPAQVPDSKLILYDVSLDIKTSSIDAINGWFFKIHSAIRMFRSRYNIINDFWPDDGHTYVAHDPNFFKDHYFRNYIQHIKEQQQHVEKNYQILETRKEMFYREPQQN</sequence>
<evidence type="ECO:0000256" key="2">
    <source>
        <dbReference type="SAM" id="SignalP"/>
    </source>
</evidence>
<protein>
    <submittedName>
        <fullName evidence="3">Expressed protein</fullName>
    </submittedName>
</protein>